<accession>A0ABU7FY02</accession>
<feature type="non-terminal residue" evidence="2">
    <location>
        <position position="68"/>
    </location>
</feature>
<gene>
    <name evidence="2" type="ORF">VXC91_45135</name>
</gene>
<name>A0ABU7FY02_9ACTN</name>
<protein>
    <submittedName>
        <fullName evidence="2">Transposase family protein</fullName>
    </submittedName>
</protein>
<evidence type="ECO:0000313" key="2">
    <source>
        <dbReference type="EMBL" id="MED7828826.1"/>
    </source>
</evidence>
<dbReference type="Proteomes" id="UP001333996">
    <property type="component" value="Unassembled WGS sequence"/>
</dbReference>
<dbReference type="RefSeq" id="WP_329513133.1">
    <property type="nucleotide sequence ID" value="NZ_JAYWVC010000518.1"/>
</dbReference>
<feature type="domain" description="H repeat-associated protein N-terminal" evidence="1">
    <location>
        <begin position="1"/>
        <end position="68"/>
    </location>
</feature>
<reference evidence="2" key="1">
    <citation type="submission" date="2024-01" db="EMBL/GenBank/DDBJ databases">
        <title>First draft genome sequence data of TA4-1, the type strain of Gram-positive actinobacterium Streptomyces chiangmaiensis.</title>
        <authorList>
            <person name="Yasawong M."/>
            <person name="Nantapong N."/>
        </authorList>
    </citation>
    <scope>NUCLEOTIDE SEQUENCE</scope>
    <source>
        <strain evidence="2">TA4-1</strain>
    </source>
</reference>
<evidence type="ECO:0000259" key="1">
    <source>
        <dbReference type="Pfam" id="PF13808"/>
    </source>
</evidence>
<dbReference type="EMBL" id="JAYWVC010000518">
    <property type="protein sequence ID" value="MED7828826.1"/>
    <property type="molecule type" value="Genomic_DNA"/>
</dbReference>
<comment type="caution">
    <text evidence="2">The sequence shown here is derived from an EMBL/GenBank/DDBJ whole genome shotgun (WGS) entry which is preliminary data.</text>
</comment>
<dbReference type="Pfam" id="PF13808">
    <property type="entry name" value="DDE_Tnp_1_assoc"/>
    <property type="match status" value="1"/>
</dbReference>
<proteinExistence type="predicted"/>
<organism evidence="2 3">
    <name type="scientific">Streptomyces chiangmaiensis</name>
    <dbReference type="NCBI Taxonomy" id="766497"/>
    <lineage>
        <taxon>Bacteria</taxon>
        <taxon>Bacillati</taxon>
        <taxon>Actinomycetota</taxon>
        <taxon>Actinomycetes</taxon>
        <taxon>Kitasatosporales</taxon>
        <taxon>Streptomycetaceae</taxon>
        <taxon>Streptomyces</taxon>
    </lineage>
</organism>
<sequence>MPDPRRRQGRRYQLGALLALCTIAVLAGATTLAAVARHAAYLPEEIHDRLGLRAAPRATTLGRVLARL</sequence>
<keyword evidence="3" id="KW-1185">Reference proteome</keyword>
<evidence type="ECO:0000313" key="3">
    <source>
        <dbReference type="Proteomes" id="UP001333996"/>
    </source>
</evidence>
<dbReference type="InterPro" id="IPR032806">
    <property type="entry name" value="YbfD_N"/>
</dbReference>